<keyword evidence="8 10" id="KW-0472">Membrane</keyword>
<keyword evidence="7 10" id="KW-1133">Transmembrane helix</keyword>
<dbReference type="InterPro" id="IPR039653">
    <property type="entry name" value="Prenyltransferase"/>
</dbReference>
<evidence type="ECO:0000256" key="3">
    <source>
        <dbReference type="ARBA" id="ARBA00004721"/>
    </source>
</evidence>
<evidence type="ECO:0000256" key="8">
    <source>
        <dbReference type="ARBA" id="ARBA00023136"/>
    </source>
</evidence>
<comment type="caution">
    <text evidence="11">The sequence shown here is derived from an EMBL/GenBank/DDBJ whole genome shotgun (WGS) entry which is preliminary data.</text>
</comment>
<organism evidence="11 12">
    <name type="scientific">Aspergillus pseudoustus</name>
    <dbReference type="NCBI Taxonomy" id="1810923"/>
    <lineage>
        <taxon>Eukaryota</taxon>
        <taxon>Fungi</taxon>
        <taxon>Dikarya</taxon>
        <taxon>Ascomycota</taxon>
        <taxon>Pezizomycotina</taxon>
        <taxon>Eurotiomycetes</taxon>
        <taxon>Eurotiomycetidae</taxon>
        <taxon>Eurotiales</taxon>
        <taxon>Aspergillaceae</taxon>
        <taxon>Aspergillus</taxon>
        <taxon>Aspergillus subgen. Nidulantes</taxon>
    </lineage>
</organism>
<evidence type="ECO:0000256" key="9">
    <source>
        <dbReference type="SAM" id="MobiDB-lite"/>
    </source>
</evidence>
<dbReference type="InterPro" id="IPR000537">
    <property type="entry name" value="UbiA_prenyltransferase"/>
</dbReference>
<comment type="cofactor">
    <cofactor evidence="1">
        <name>Mg(2+)</name>
        <dbReference type="ChEBI" id="CHEBI:18420"/>
    </cofactor>
</comment>
<comment type="subcellular location">
    <subcellularLocation>
        <location evidence="2">Membrane</location>
        <topology evidence="2">Multi-pass membrane protein</topology>
    </subcellularLocation>
</comment>
<dbReference type="InterPro" id="IPR044878">
    <property type="entry name" value="UbiA_sf"/>
</dbReference>
<protein>
    <submittedName>
        <fullName evidence="11">UbiA prenyltransferase</fullName>
    </submittedName>
</protein>
<dbReference type="Gene3D" id="1.20.120.1780">
    <property type="entry name" value="UbiA prenyltransferase"/>
    <property type="match status" value="1"/>
</dbReference>
<comment type="similarity">
    <text evidence="4">Belongs to the UbiA prenyltransferase family.</text>
</comment>
<dbReference type="CDD" id="cd13959">
    <property type="entry name" value="PT_UbiA_COQ2"/>
    <property type="match status" value="1"/>
</dbReference>
<evidence type="ECO:0000256" key="7">
    <source>
        <dbReference type="ARBA" id="ARBA00022989"/>
    </source>
</evidence>
<feature type="region of interest" description="Disordered" evidence="9">
    <location>
        <begin position="1"/>
        <end position="20"/>
    </location>
</feature>
<dbReference type="InterPro" id="IPR030470">
    <property type="entry name" value="UbiA_prenylTrfase_CS"/>
</dbReference>
<evidence type="ECO:0000256" key="2">
    <source>
        <dbReference type="ARBA" id="ARBA00004141"/>
    </source>
</evidence>
<reference evidence="11 12" key="1">
    <citation type="submission" date="2024-07" db="EMBL/GenBank/DDBJ databases">
        <title>Section-level genome sequencing and comparative genomics of Aspergillus sections Usti and Cavernicolus.</title>
        <authorList>
            <consortium name="Lawrence Berkeley National Laboratory"/>
            <person name="Nybo J.L."/>
            <person name="Vesth T.C."/>
            <person name="Theobald S."/>
            <person name="Frisvad J.C."/>
            <person name="Larsen T.O."/>
            <person name="Kjaerboelling I."/>
            <person name="Rothschild-Mancinelli K."/>
            <person name="Lyhne E.K."/>
            <person name="Kogle M.E."/>
            <person name="Barry K."/>
            <person name="Clum A."/>
            <person name="Na H."/>
            <person name="Ledsgaard L."/>
            <person name="Lin J."/>
            <person name="Lipzen A."/>
            <person name="Kuo A."/>
            <person name="Riley R."/>
            <person name="Mondo S."/>
            <person name="Labutti K."/>
            <person name="Haridas S."/>
            <person name="Pangalinan J."/>
            <person name="Salamov A.A."/>
            <person name="Simmons B.A."/>
            <person name="Magnuson J.K."/>
            <person name="Chen J."/>
            <person name="Drula E."/>
            <person name="Henrissat B."/>
            <person name="Wiebenga A."/>
            <person name="Lubbers R.J."/>
            <person name="Gomes A.C."/>
            <person name="Makela M.R."/>
            <person name="Stajich J."/>
            <person name="Grigoriev I.V."/>
            <person name="Mortensen U.H."/>
            <person name="De Vries R.P."/>
            <person name="Baker S.E."/>
            <person name="Andersen M.R."/>
        </authorList>
    </citation>
    <scope>NUCLEOTIDE SEQUENCE [LARGE SCALE GENOMIC DNA]</scope>
    <source>
        <strain evidence="11 12">CBS 123904</strain>
    </source>
</reference>
<keyword evidence="6 10" id="KW-0812">Transmembrane</keyword>
<dbReference type="Pfam" id="PF01040">
    <property type="entry name" value="UbiA"/>
    <property type="match status" value="1"/>
</dbReference>
<evidence type="ECO:0000313" key="12">
    <source>
        <dbReference type="Proteomes" id="UP001610446"/>
    </source>
</evidence>
<evidence type="ECO:0000256" key="1">
    <source>
        <dbReference type="ARBA" id="ARBA00001946"/>
    </source>
</evidence>
<sequence length="349" mass="37807">MTTTKREKPEGEADKPALNNYSGNLTPTTGALAHLPPSWLPYIQLARLFPPAGLFLIYFPHVFGLLHAALRLSTPLAKILRAAALLFGGSFFVSNAIHIWNDLVDAPLDAQVTRTKNRPIPRGAVSPTAAVIYTLTQAAGAALFLPSIPHAHAALYALPGILGWIYYPYAKRHTNYPQVVLGLCLAWGVVMGELALGVESIEFPGGLSVSALLRGEFHVNSAIARLVAANTLWTVIYDTVYAHQDVEDDVKAGIKSIAVLWRSQTKTLLWASLGCFAALLVYCGVASELGVLYYGISVLGATGSLGRMIYAVDLQDDQSCWWWFRNGFWLAGGAITAGFVAEYLVQISY</sequence>
<feature type="transmembrane region" description="Helical" evidence="10">
    <location>
        <begin position="48"/>
        <end position="70"/>
    </location>
</feature>
<feature type="compositionally biased region" description="Basic and acidic residues" evidence="9">
    <location>
        <begin position="1"/>
        <end position="15"/>
    </location>
</feature>
<feature type="transmembrane region" description="Helical" evidence="10">
    <location>
        <begin position="292"/>
        <end position="310"/>
    </location>
</feature>
<keyword evidence="12" id="KW-1185">Reference proteome</keyword>
<evidence type="ECO:0000256" key="10">
    <source>
        <dbReference type="SAM" id="Phobius"/>
    </source>
</evidence>
<evidence type="ECO:0000256" key="6">
    <source>
        <dbReference type="ARBA" id="ARBA00022692"/>
    </source>
</evidence>
<name>A0ABR4JHN3_9EURO</name>
<gene>
    <name evidence="11" type="ORF">BJY01DRAFT_250565</name>
</gene>
<feature type="transmembrane region" description="Helical" evidence="10">
    <location>
        <begin position="82"/>
        <end position="100"/>
    </location>
</feature>
<keyword evidence="5" id="KW-0808">Transferase</keyword>
<dbReference type="EMBL" id="JBFXLU010000135">
    <property type="protein sequence ID" value="KAL2839252.1"/>
    <property type="molecule type" value="Genomic_DNA"/>
</dbReference>
<dbReference type="Gene3D" id="1.10.357.140">
    <property type="entry name" value="UbiA prenyltransferase"/>
    <property type="match status" value="1"/>
</dbReference>
<dbReference type="PROSITE" id="PS00943">
    <property type="entry name" value="UBIA"/>
    <property type="match status" value="1"/>
</dbReference>
<evidence type="ECO:0000256" key="4">
    <source>
        <dbReference type="ARBA" id="ARBA00005985"/>
    </source>
</evidence>
<feature type="transmembrane region" description="Helical" evidence="10">
    <location>
        <begin position="268"/>
        <end position="285"/>
    </location>
</feature>
<comment type="pathway">
    <text evidence="3">Secondary metabolite biosynthesis; terpenoid biosynthesis.</text>
</comment>
<evidence type="ECO:0000313" key="11">
    <source>
        <dbReference type="EMBL" id="KAL2839252.1"/>
    </source>
</evidence>
<evidence type="ECO:0000256" key="5">
    <source>
        <dbReference type="ARBA" id="ARBA00022679"/>
    </source>
</evidence>
<feature type="transmembrane region" description="Helical" evidence="10">
    <location>
        <begin position="179"/>
        <end position="198"/>
    </location>
</feature>
<feature type="transmembrane region" description="Helical" evidence="10">
    <location>
        <begin position="322"/>
        <end position="345"/>
    </location>
</feature>
<dbReference type="Proteomes" id="UP001610446">
    <property type="component" value="Unassembled WGS sequence"/>
</dbReference>
<feature type="transmembrane region" description="Helical" evidence="10">
    <location>
        <begin position="150"/>
        <end position="167"/>
    </location>
</feature>
<dbReference type="PANTHER" id="PTHR11048">
    <property type="entry name" value="PRENYLTRANSFERASES"/>
    <property type="match status" value="1"/>
</dbReference>
<dbReference type="PANTHER" id="PTHR11048:SF28">
    <property type="entry name" value="4-HYDROXYBENZOATE POLYPRENYLTRANSFERASE, MITOCHONDRIAL"/>
    <property type="match status" value="1"/>
</dbReference>
<proteinExistence type="inferred from homology"/>
<accession>A0ABR4JHN3</accession>